<name>A0ABV6RJC3_9GAMM</name>
<keyword evidence="3" id="KW-1185">Reference proteome</keyword>
<evidence type="ECO:0000256" key="1">
    <source>
        <dbReference type="SAM" id="MobiDB-lite"/>
    </source>
</evidence>
<keyword evidence="2" id="KW-0969">Cilium</keyword>
<feature type="region of interest" description="Disordered" evidence="1">
    <location>
        <begin position="1"/>
        <end position="56"/>
    </location>
</feature>
<accession>A0ABV6RJC3</accession>
<protein>
    <submittedName>
        <fullName evidence="2">Flagellar protein FlaG</fullName>
    </submittedName>
</protein>
<dbReference type="Pfam" id="PF03646">
    <property type="entry name" value="FlaG"/>
    <property type="match status" value="1"/>
</dbReference>
<evidence type="ECO:0000313" key="2">
    <source>
        <dbReference type="EMBL" id="MFC0677085.1"/>
    </source>
</evidence>
<gene>
    <name evidence="2" type="ORF">ACFFGH_04345</name>
</gene>
<dbReference type="InterPro" id="IPR035924">
    <property type="entry name" value="FlaG-like_sf"/>
</dbReference>
<proteinExistence type="predicted"/>
<dbReference type="Gene3D" id="3.30.160.170">
    <property type="entry name" value="FlaG-like"/>
    <property type="match status" value="1"/>
</dbReference>
<dbReference type="RefSeq" id="WP_386665126.1">
    <property type="nucleotide sequence ID" value="NZ_JBHLTG010000001.1"/>
</dbReference>
<dbReference type="EMBL" id="JBHLTG010000001">
    <property type="protein sequence ID" value="MFC0677085.1"/>
    <property type="molecule type" value="Genomic_DNA"/>
</dbReference>
<evidence type="ECO:0000313" key="3">
    <source>
        <dbReference type="Proteomes" id="UP001589896"/>
    </source>
</evidence>
<keyword evidence="2" id="KW-0282">Flagellum</keyword>
<dbReference type="Proteomes" id="UP001589896">
    <property type="component" value="Unassembled WGS sequence"/>
</dbReference>
<organism evidence="2 3">
    <name type="scientific">Lysobacter korlensis</name>
    <dbReference type="NCBI Taxonomy" id="553636"/>
    <lineage>
        <taxon>Bacteria</taxon>
        <taxon>Pseudomonadati</taxon>
        <taxon>Pseudomonadota</taxon>
        <taxon>Gammaproteobacteria</taxon>
        <taxon>Lysobacterales</taxon>
        <taxon>Lysobacteraceae</taxon>
        <taxon>Lysobacter</taxon>
    </lineage>
</organism>
<sequence length="123" mass="12817">MTEIASIAPSTPRLGPADAAASAAVPAASVAPVPATTRPASEAPPPDALQPAEQSKRALQAQIDRVLANTQTTLRFRVDEETDRVVVSVLDRRGEVILQVPNETALTLARRLASTGSLVEAKA</sequence>
<dbReference type="InterPro" id="IPR005186">
    <property type="entry name" value="FlaG"/>
</dbReference>
<comment type="caution">
    <text evidence="2">The sequence shown here is derived from an EMBL/GenBank/DDBJ whole genome shotgun (WGS) entry which is preliminary data.</text>
</comment>
<keyword evidence="2" id="KW-0966">Cell projection</keyword>
<feature type="compositionally biased region" description="Low complexity" evidence="1">
    <location>
        <begin position="16"/>
        <end position="41"/>
    </location>
</feature>
<dbReference type="SUPFAM" id="SSF160214">
    <property type="entry name" value="FlaG-like"/>
    <property type="match status" value="1"/>
</dbReference>
<reference evidence="2 3" key="1">
    <citation type="submission" date="2024-09" db="EMBL/GenBank/DDBJ databases">
        <authorList>
            <person name="Sun Q."/>
            <person name="Mori K."/>
        </authorList>
    </citation>
    <scope>NUCLEOTIDE SEQUENCE [LARGE SCALE GENOMIC DNA]</scope>
    <source>
        <strain evidence="2 3">KCTC 23076</strain>
    </source>
</reference>